<sequence length="239" mass="26560">MPEQILRIDPEHELKFKGPFTTPTTSMLKLTNPSDKRICFKIKTTAPKRYCVRPNSGLLEPGASLGIAVVFQPCELEPTANKHKFMVQAIFAPDGEINMDQLWKDVDSSKLMDTKLRCSFELPVDAASQNDLNAVQEEIRKVVTREKHEEVSKPQKAYVDEGRVTDGSARMSPEVVQLKQLNSQLKDKIDELTRQLKSQNSGGNMVAMGNASPPTYPMLFIVFAIAAALVGLVLGKFVL</sequence>
<dbReference type="GO" id="GO:0090158">
    <property type="term" value="P:endoplasmic reticulum membrane organization"/>
    <property type="evidence" value="ECO:0007669"/>
    <property type="project" value="TreeGrafter"/>
</dbReference>
<dbReference type="PIRSF" id="PIRSF019693">
    <property type="entry name" value="VAMP-associated"/>
    <property type="match status" value="1"/>
</dbReference>
<evidence type="ECO:0000256" key="4">
    <source>
        <dbReference type="ARBA" id="ARBA00023136"/>
    </source>
</evidence>
<feature type="coiled-coil region" evidence="5">
    <location>
        <begin position="175"/>
        <end position="202"/>
    </location>
</feature>
<proteinExistence type="predicted"/>
<evidence type="ECO:0000259" key="7">
    <source>
        <dbReference type="PROSITE" id="PS50202"/>
    </source>
</evidence>
<keyword evidence="3 6" id="KW-1133">Transmembrane helix</keyword>
<protein>
    <recommendedName>
        <fullName evidence="7">MSP domain-containing protein</fullName>
    </recommendedName>
</protein>
<accession>A0A8J2LA21</accession>
<dbReference type="InterPro" id="IPR000535">
    <property type="entry name" value="MSP_dom"/>
</dbReference>
<evidence type="ECO:0000256" key="2">
    <source>
        <dbReference type="ARBA" id="ARBA00022692"/>
    </source>
</evidence>
<keyword evidence="9" id="KW-1185">Reference proteome</keyword>
<keyword evidence="4 6" id="KW-0472">Membrane</keyword>
<name>A0A8J2LA21_9HEXA</name>
<feature type="transmembrane region" description="Helical" evidence="6">
    <location>
        <begin position="216"/>
        <end position="238"/>
    </location>
</feature>
<dbReference type="OrthoDB" id="264603at2759"/>
<dbReference type="Proteomes" id="UP000708208">
    <property type="component" value="Unassembled WGS sequence"/>
</dbReference>
<comment type="subcellular location">
    <subcellularLocation>
        <location evidence="1">Membrane</location>
        <topology evidence="1">Single-pass type IV membrane protein</topology>
    </subcellularLocation>
</comment>
<evidence type="ECO:0000313" key="9">
    <source>
        <dbReference type="Proteomes" id="UP000708208"/>
    </source>
</evidence>
<dbReference type="InterPro" id="IPR016763">
    <property type="entry name" value="VAP"/>
</dbReference>
<evidence type="ECO:0000256" key="5">
    <source>
        <dbReference type="SAM" id="Coils"/>
    </source>
</evidence>
<dbReference type="EMBL" id="CAJVCH010560692">
    <property type="protein sequence ID" value="CAG7831482.1"/>
    <property type="molecule type" value="Genomic_DNA"/>
</dbReference>
<feature type="domain" description="MSP" evidence="7">
    <location>
        <begin position="5"/>
        <end position="121"/>
    </location>
</feature>
<dbReference type="GO" id="GO:0005789">
    <property type="term" value="C:endoplasmic reticulum membrane"/>
    <property type="evidence" value="ECO:0007669"/>
    <property type="project" value="InterPro"/>
</dbReference>
<evidence type="ECO:0000256" key="3">
    <source>
        <dbReference type="ARBA" id="ARBA00022989"/>
    </source>
</evidence>
<dbReference type="GO" id="GO:0061817">
    <property type="term" value="P:endoplasmic reticulum-plasma membrane tethering"/>
    <property type="evidence" value="ECO:0007669"/>
    <property type="project" value="TreeGrafter"/>
</dbReference>
<dbReference type="AlphaFoldDB" id="A0A8J2LA21"/>
<dbReference type="Pfam" id="PF00635">
    <property type="entry name" value="Motile_Sperm"/>
    <property type="match status" value="1"/>
</dbReference>
<reference evidence="8" key="1">
    <citation type="submission" date="2021-06" db="EMBL/GenBank/DDBJ databases">
        <authorList>
            <person name="Hodson N. C."/>
            <person name="Mongue J. A."/>
            <person name="Jaron S. K."/>
        </authorList>
    </citation>
    <scope>NUCLEOTIDE SEQUENCE</scope>
</reference>
<dbReference type="PANTHER" id="PTHR10809">
    <property type="entry name" value="VESICLE-ASSOCIATED MEMBRANE PROTEIN-ASSOCIATED PROTEIN"/>
    <property type="match status" value="1"/>
</dbReference>
<dbReference type="GO" id="GO:0005886">
    <property type="term" value="C:plasma membrane"/>
    <property type="evidence" value="ECO:0007669"/>
    <property type="project" value="TreeGrafter"/>
</dbReference>
<gene>
    <name evidence="8" type="ORF">AFUS01_LOCUS41224</name>
</gene>
<organism evidence="8 9">
    <name type="scientific">Allacma fusca</name>
    <dbReference type="NCBI Taxonomy" id="39272"/>
    <lineage>
        <taxon>Eukaryota</taxon>
        <taxon>Metazoa</taxon>
        <taxon>Ecdysozoa</taxon>
        <taxon>Arthropoda</taxon>
        <taxon>Hexapoda</taxon>
        <taxon>Collembola</taxon>
        <taxon>Symphypleona</taxon>
        <taxon>Sminthuridae</taxon>
        <taxon>Allacma</taxon>
    </lineage>
</organism>
<dbReference type="PROSITE" id="PS50202">
    <property type="entry name" value="MSP"/>
    <property type="match status" value="1"/>
</dbReference>
<evidence type="ECO:0000256" key="6">
    <source>
        <dbReference type="SAM" id="Phobius"/>
    </source>
</evidence>
<evidence type="ECO:0000313" key="8">
    <source>
        <dbReference type="EMBL" id="CAG7831482.1"/>
    </source>
</evidence>
<evidence type="ECO:0000256" key="1">
    <source>
        <dbReference type="ARBA" id="ARBA00004211"/>
    </source>
</evidence>
<keyword evidence="2 6" id="KW-0812">Transmembrane</keyword>
<dbReference type="GO" id="GO:0033149">
    <property type="term" value="F:FFAT motif binding"/>
    <property type="evidence" value="ECO:0007669"/>
    <property type="project" value="TreeGrafter"/>
</dbReference>
<dbReference type="PANTHER" id="PTHR10809:SF6">
    <property type="entry name" value="AT11025P-RELATED"/>
    <property type="match status" value="1"/>
</dbReference>
<comment type="caution">
    <text evidence="8">The sequence shown here is derived from an EMBL/GenBank/DDBJ whole genome shotgun (WGS) entry which is preliminary data.</text>
</comment>
<keyword evidence="5" id="KW-0175">Coiled coil</keyword>